<dbReference type="EMBL" id="PP542043">
    <property type="protein sequence ID" value="XDO02053.1"/>
    <property type="molecule type" value="Genomic_DNA"/>
</dbReference>
<protein>
    <submittedName>
        <fullName evidence="1">Uncharacterized protein</fullName>
    </submittedName>
</protein>
<proteinExistence type="predicted"/>
<reference evidence="1" key="1">
    <citation type="submission" date="2024-03" db="EMBL/GenBank/DDBJ databases">
        <title>Eukaryotic viruses encode the ribosomal protein eL40.</title>
        <authorList>
            <person name="Thomy J."/>
            <person name="Schvarcz C.R."/>
            <person name="McBeain K.A."/>
            <person name="Edwards K.F."/>
            <person name="Steward G.F."/>
        </authorList>
    </citation>
    <scope>NUCLEOTIDE SEQUENCE</scope>
    <source>
        <strain evidence="1">FloV-SA2</strain>
    </source>
</reference>
<name>A0AB39JD91_9VIRU</name>
<organism evidence="1">
    <name type="scientific">Florenciella sp. virus SA2</name>
    <dbReference type="NCBI Taxonomy" id="3240092"/>
    <lineage>
        <taxon>Viruses</taxon>
    </lineage>
</organism>
<accession>A0AB39JD91</accession>
<gene>
    <name evidence="1" type="ORF">FloV-SA2_00234</name>
</gene>
<sequence>MNDEQQENDNQQTNNAPEETKLNKQCFEFYSKNVGNYYYYSTIINFKNELLTKYKFYYSFQEYVKLFSWNKKCKNYIEMIKTQNKNYDNDLYIAFIKLFYPKFSIDNLTYKYCKFIKKAVNQIDITKFNDHDHANLLEMINNNYNELLNIQSTTTIEPMIDQPVANSVDHSVEPVKINL</sequence>
<evidence type="ECO:0000313" key="1">
    <source>
        <dbReference type="EMBL" id="XDO02053.1"/>
    </source>
</evidence>